<feature type="transmembrane region" description="Helical" evidence="12">
    <location>
        <begin position="705"/>
        <end position="733"/>
    </location>
</feature>
<reference evidence="13" key="2">
    <citation type="journal article" date="2023" name="BMC Genomics">
        <title>Pest status, molecular evolution, and epigenetic factors derived from the genome assembly of Frankliniella fusca, a thysanopteran phytovirus vector.</title>
        <authorList>
            <person name="Catto M.A."/>
            <person name="Labadie P.E."/>
            <person name="Jacobson A.L."/>
            <person name="Kennedy G.G."/>
            <person name="Srinivasan R."/>
            <person name="Hunt B.G."/>
        </authorList>
    </citation>
    <scope>NUCLEOTIDE SEQUENCE</scope>
    <source>
        <strain evidence="13">PL_HMW_Pooled</strain>
    </source>
</reference>
<feature type="transmembrane region" description="Helical" evidence="12">
    <location>
        <begin position="468"/>
        <end position="496"/>
    </location>
</feature>
<protein>
    <recommendedName>
        <fullName evidence="10">Transporter</fullName>
    </recommendedName>
</protein>
<dbReference type="PROSITE" id="PS00754">
    <property type="entry name" value="NA_NEUROTRAN_SYMP_2"/>
    <property type="match status" value="1"/>
</dbReference>
<feature type="compositionally biased region" description="Basic and acidic residues" evidence="11">
    <location>
        <begin position="134"/>
        <end position="159"/>
    </location>
</feature>
<feature type="binding site" evidence="8">
    <location>
        <position position="404"/>
    </location>
    <ligand>
        <name>Na(+)</name>
        <dbReference type="ChEBI" id="CHEBI:29101"/>
        <label>1</label>
    </ligand>
</feature>
<feature type="binding site" evidence="8">
    <location>
        <position position="666"/>
    </location>
    <ligand>
        <name>Na(+)</name>
        <dbReference type="ChEBI" id="CHEBI:29101"/>
        <label>1</label>
    </ligand>
</feature>
<feature type="region of interest" description="Disordered" evidence="11">
    <location>
        <begin position="134"/>
        <end position="164"/>
    </location>
</feature>
<feature type="binding site" evidence="8">
    <location>
        <position position="409"/>
    </location>
    <ligand>
        <name>Na(+)</name>
        <dbReference type="ChEBI" id="CHEBI:29101"/>
        <label>1</label>
    </ligand>
</feature>
<dbReference type="GO" id="GO:0043005">
    <property type="term" value="C:neuron projection"/>
    <property type="evidence" value="ECO:0007669"/>
    <property type="project" value="TreeGrafter"/>
</dbReference>
<feature type="transmembrane region" description="Helical" evidence="12">
    <location>
        <begin position="868"/>
        <end position="889"/>
    </location>
</feature>
<feature type="binding site" evidence="8">
    <location>
        <position position="405"/>
    </location>
    <ligand>
        <name>Na(+)</name>
        <dbReference type="ChEBI" id="CHEBI:29101"/>
        <label>1</label>
    </ligand>
</feature>
<comment type="caution">
    <text evidence="13">The sequence shown here is derived from an EMBL/GenBank/DDBJ whole genome shotgun (WGS) entry which is preliminary data.</text>
</comment>
<name>A0AAE1GX28_9NEOP</name>
<sequence>MLEVVAIMCPRRAMGRARGPECPEARSGLGLEALPRQGLQARVWKRQIISRLLLGARRAALVPGNAWEAALFQTLPGKEIPFPAPRLGSRGQAALSQTPRLAHGFPGERLETVAFQTNDWAPPDRMTGQWEVEARKDDRGGEKQKEKFLRKSKRTEPGVEFKPPISTELPRGIADGLVVLVPRKPRGVMRLGTWGLGSIPRAAVALPGARSAHHEGCSELRPRMVAADEDDDPSAAPRRPAAFQSRLPGLPGPGPGPGGTSYNQVHNVANPLVVEDPPPPAPAPAGAAHGLDGVLDGVPPVIRLRTAGGGGGGGGGTEVDSDGAGGDSLGGEVMGHGYQQMIPLDPDETTDSTGYLTAPRHTRPPRKSSSLLAAVTLAAISGDPPPRETWGKKVEFLLAVIGFAVDLGNVWRFPYICYANGGGAFLIPYCIMLVFGGMPLFYMELALGQFHRCGCLTLWKKICPALKGVGYAICLIDIYVGMHYNTIIGWALYYLVESFQYELPWTSCNNTWNTPNCTPIMMEQQNGSTSPAKEFFERSVLEQHLSDGLDRMGPIKWSLALCVFGVFVLVYFSLWKGAVWVTALAPYVVLFILLARGVTLPGADVGIRYYLTPQWEKLKESKVWIDAASQIFFSLGPGFGTLLALASYNKFNNNCYRDAILTSSINCLTSFLAGFVIFSVLGYMAHVQNKSVAEVGLDGPGLVFIVYPEAIATMTGSFFWSIIFFVMLITLGLDSTFGGLEAMITALCDEYPRLLGRHREIFVAVVLVLVYLLSLPTCTYGGVFLVNLLNEYGPGKSILFVVFVEAAGVCWFYGVDRFSRDIEKMLGFRPGLFWRLCWTYISPIFILFIFICSLMGDTEDENKYPGWAISVGWALTASSLLCIPVYIIYKFCITSGNCTERVKLILRPEDTPEETALNVNSTYGTGTHV</sequence>
<feature type="transmembrane region" description="Helical" evidence="12">
    <location>
        <begin position="426"/>
        <end position="447"/>
    </location>
</feature>
<gene>
    <name evidence="13" type="ORF">KUF71_020619</name>
</gene>
<evidence type="ECO:0000256" key="11">
    <source>
        <dbReference type="SAM" id="MobiDB-lite"/>
    </source>
</evidence>
<dbReference type="PANTHER" id="PTHR11616">
    <property type="entry name" value="SODIUM/CHLORIDE DEPENDENT TRANSPORTER"/>
    <property type="match status" value="1"/>
</dbReference>
<dbReference type="GO" id="GO:0046872">
    <property type="term" value="F:metal ion binding"/>
    <property type="evidence" value="ECO:0007669"/>
    <property type="project" value="UniProtKB-KW"/>
</dbReference>
<keyword evidence="5 10" id="KW-0769">Symport</keyword>
<keyword evidence="4 10" id="KW-0812">Transmembrane</keyword>
<feature type="binding site" evidence="8">
    <location>
        <position position="734"/>
    </location>
    <ligand>
        <name>Na(+)</name>
        <dbReference type="ChEBI" id="CHEBI:29101"/>
        <label>1</label>
    </ligand>
</feature>
<keyword evidence="8" id="KW-0479">Metal-binding</keyword>
<keyword evidence="9" id="KW-1015">Disulfide bond</keyword>
<dbReference type="PROSITE" id="PS50267">
    <property type="entry name" value="NA_NEUROTRAN_SYMP_3"/>
    <property type="match status" value="1"/>
</dbReference>
<evidence type="ECO:0000256" key="3">
    <source>
        <dbReference type="ARBA" id="ARBA00022448"/>
    </source>
</evidence>
<dbReference type="PROSITE" id="PS00610">
    <property type="entry name" value="NA_NEUROTRAN_SYMP_1"/>
    <property type="match status" value="1"/>
</dbReference>
<dbReference type="CDD" id="cd11497">
    <property type="entry name" value="SLC6sbd_SERT-like"/>
    <property type="match status" value="1"/>
</dbReference>
<evidence type="ECO:0000256" key="12">
    <source>
        <dbReference type="SAM" id="Phobius"/>
    </source>
</evidence>
<keyword evidence="6 12" id="KW-1133">Transmembrane helix</keyword>
<dbReference type="GO" id="GO:0005886">
    <property type="term" value="C:plasma membrane"/>
    <property type="evidence" value="ECO:0007669"/>
    <property type="project" value="TreeGrafter"/>
</dbReference>
<evidence type="ECO:0000256" key="2">
    <source>
        <dbReference type="ARBA" id="ARBA00006459"/>
    </source>
</evidence>
<dbReference type="GO" id="GO:0051378">
    <property type="term" value="F:serotonin binding"/>
    <property type="evidence" value="ECO:0007669"/>
    <property type="project" value="TreeGrafter"/>
</dbReference>
<feature type="binding site" evidence="8">
    <location>
        <position position="731"/>
    </location>
    <ligand>
        <name>Na(+)</name>
        <dbReference type="ChEBI" id="CHEBI:29101"/>
        <label>1</label>
    </ligand>
</feature>
<dbReference type="InterPro" id="IPR037272">
    <property type="entry name" value="SNS_sf"/>
</dbReference>
<evidence type="ECO:0000256" key="8">
    <source>
        <dbReference type="PIRSR" id="PIRSR600175-1"/>
    </source>
</evidence>
<keyword evidence="3 10" id="KW-0813">Transport</keyword>
<dbReference type="AlphaFoldDB" id="A0AAE1GX28"/>
<dbReference type="GO" id="GO:0098793">
    <property type="term" value="C:presynapse"/>
    <property type="evidence" value="ECO:0007669"/>
    <property type="project" value="GOC"/>
</dbReference>
<comment type="similarity">
    <text evidence="2 10">Belongs to the sodium:neurotransmitter symporter (SNF) (TC 2.A.22) family.</text>
</comment>
<keyword evidence="8" id="KW-0915">Sodium</keyword>
<reference evidence="13" key="1">
    <citation type="submission" date="2021-07" db="EMBL/GenBank/DDBJ databases">
        <authorList>
            <person name="Catto M.A."/>
            <person name="Jacobson A."/>
            <person name="Kennedy G."/>
            <person name="Labadie P."/>
            <person name="Hunt B.G."/>
            <person name="Srinivasan R."/>
        </authorList>
    </citation>
    <scope>NUCLEOTIDE SEQUENCE</scope>
    <source>
        <strain evidence="13">PL_HMW_Pooled</strain>
        <tissue evidence="13">Head</tissue>
    </source>
</reference>
<feature type="binding site" evidence="8">
    <location>
        <position position="634"/>
    </location>
    <ligand>
        <name>Na(+)</name>
        <dbReference type="ChEBI" id="CHEBI:29101"/>
        <label>1</label>
    </ligand>
</feature>
<evidence type="ECO:0000313" key="14">
    <source>
        <dbReference type="Proteomes" id="UP001219518"/>
    </source>
</evidence>
<feature type="region of interest" description="Disordered" evidence="11">
    <location>
        <begin position="215"/>
        <end position="291"/>
    </location>
</feature>
<evidence type="ECO:0000256" key="5">
    <source>
        <dbReference type="ARBA" id="ARBA00022847"/>
    </source>
</evidence>
<feature type="binding site" evidence="8">
    <location>
        <position position="402"/>
    </location>
    <ligand>
        <name>Na(+)</name>
        <dbReference type="ChEBI" id="CHEBI:29101"/>
        <label>1</label>
    </ligand>
</feature>
<feature type="transmembrane region" description="Helical" evidence="12">
    <location>
        <begin position="660"/>
        <end position="685"/>
    </location>
</feature>
<dbReference type="PANTHER" id="PTHR11616:SF279">
    <property type="entry name" value="SODIUM-DEPENDENT SEROTONIN TRANSPORTER"/>
    <property type="match status" value="1"/>
</dbReference>
<evidence type="ECO:0000256" key="7">
    <source>
        <dbReference type="ARBA" id="ARBA00023136"/>
    </source>
</evidence>
<evidence type="ECO:0000256" key="6">
    <source>
        <dbReference type="ARBA" id="ARBA00022989"/>
    </source>
</evidence>
<feature type="compositionally biased region" description="Gly residues" evidence="11">
    <location>
        <begin position="307"/>
        <end position="326"/>
    </location>
</feature>
<dbReference type="InterPro" id="IPR000175">
    <property type="entry name" value="Na/ntran_symport"/>
</dbReference>
<feature type="disulfide bond" evidence="9">
    <location>
        <begin position="508"/>
        <end position="517"/>
    </location>
</feature>
<feature type="transmembrane region" description="Helical" evidence="12">
    <location>
        <begin position="798"/>
        <end position="815"/>
    </location>
</feature>
<feature type="transmembrane region" description="Helical" evidence="12">
    <location>
        <begin position="836"/>
        <end position="856"/>
    </location>
</feature>
<dbReference type="PRINTS" id="PR00176">
    <property type="entry name" value="NANEUSMPORT"/>
</dbReference>
<feature type="transmembrane region" description="Helical" evidence="12">
    <location>
        <begin position="631"/>
        <end position="648"/>
    </location>
</feature>
<keyword evidence="14" id="KW-1185">Reference proteome</keyword>
<proteinExistence type="inferred from homology"/>
<dbReference type="SUPFAM" id="SSF161070">
    <property type="entry name" value="SNF-like"/>
    <property type="match status" value="1"/>
</dbReference>
<dbReference type="Proteomes" id="UP001219518">
    <property type="component" value="Unassembled WGS sequence"/>
</dbReference>
<dbReference type="GO" id="GO:0006865">
    <property type="term" value="P:amino acid transport"/>
    <property type="evidence" value="ECO:0007669"/>
    <property type="project" value="TreeGrafter"/>
</dbReference>
<comment type="subcellular location">
    <subcellularLocation>
        <location evidence="1">Membrane</location>
        <topology evidence="1">Multi-pass membrane protein</topology>
    </subcellularLocation>
</comment>
<dbReference type="GO" id="GO:0005335">
    <property type="term" value="F:serotonin:sodium:chloride symporter activity"/>
    <property type="evidence" value="ECO:0007669"/>
    <property type="project" value="TreeGrafter"/>
</dbReference>
<feature type="binding site" evidence="8">
    <location>
        <position position="735"/>
    </location>
    <ligand>
        <name>Na(+)</name>
        <dbReference type="ChEBI" id="CHEBI:29101"/>
        <label>1</label>
    </ligand>
</feature>
<dbReference type="NCBIfam" id="NF037979">
    <property type="entry name" value="Na_transp"/>
    <property type="match status" value="1"/>
</dbReference>
<dbReference type="Pfam" id="PF00209">
    <property type="entry name" value="SNF"/>
    <property type="match status" value="1"/>
</dbReference>
<evidence type="ECO:0000313" key="13">
    <source>
        <dbReference type="EMBL" id="KAK3910915.1"/>
    </source>
</evidence>
<feature type="transmembrane region" description="Helical" evidence="12">
    <location>
        <begin position="587"/>
        <end position="611"/>
    </location>
</feature>
<organism evidence="13 14">
    <name type="scientific">Frankliniella fusca</name>
    <dbReference type="NCBI Taxonomy" id="407009"/>
    <lineage>
        <taxon>Eukaryota</taxon>
        <taxon>Metazoa</taxon>
        <taxon>Ecdysozoa</taxon>
        <taxon>Arthropoda</taxon>
        <taxon>Hexapoda</taxon>
        <taxon>Insecta</taxon>
        <taxon>Pterygota</taxon>
        <taxon>Neoptera</taxon>
        <taxon>Paraneoptera</taxon>
        <taxon>Thysanoptera</taxon>
        <taxon>Terebrantia</taxon>
        <taxon>Thripoidea</taxon>
        <taxon>Thripidae</taxon>
        <taxon>Frankliniella</taxon>
    </lineage>
</organism>
<evidence type="ECO:0000256" key="9">
    <source>
        <dbReference type="PIRSR" id="PIRSR600175-2"/>
    </source>
</evidence>
<evidence type="ECO:0000256" key="10">
    <source>
        <dbReference type="RuleBase" id="RU003732"/>
    </source>
</evidence>
<dbReference type="EMBL" id="JAHWGI010000215">
    <property type="protein sequence ID" value="KAK3910915.1"/>
    <property type="molecule type" value="Genomic_DNA"/>
</dbReference>
<keyword evidence="7 12" id="KW-0472">Membrane</keyword>
<evidence type="ECO:0000256" key="1">
    <source>
        <dbReference type="ARBA" id="ARBA00004141"/>
    </source>
</evidence>
<feature type="transmembrane region" description="Helical" evidence="12">
    <location>
        <begin position="761"/>
        <end position="786"/>
    </location>
</feature>
<evidence type="ECO:0000256" key="4">
    <source>
        <dbReference type="ARBA" id="ARBA00022692"/>
    </source>
</evidence>
<feature type="transmembrane region" description="Helical" evidence="12">
    <location>
        <begin position="555"/>
        <end position="575"/>
    </location>
</feature>
<feature type="region of interest" description="Disordered" evidence="11">
    <location>
        <begin position="304"/>
        <end position="326"/>
    </location>
</feature>
<accession>A0AAE1GX28</accession>